<proteinExistence type="predicted"/>
<comment type="caution">
    <text evidence="3">The sequence shown here is derived from an EMBL/GenBank/DDBJ whole genome shotgun (WGS) entry which is preliminary data.</text>
</comment>
<evidence type="ECO:0000313" key="3">
    <source>
        <dbReference type="EMBL" id="CAK9014062.1"/>
    </source>
</evidence>
<evidence type="ECO:0000313" key="4">
    <source>
        <dbReference type="Proteomes" id="UP001642464"/>
    </source>
</evidence>
<keyword evidence="2" id="KW-0732">Signal</keyword>
<keyword evidence="1" id="KW-0472">Membrane</keyword>
<protein>
    <submittedName>
        <fullName evidence="3">2-mannosyltransferase</fullName>
    </submittedName>
</protein>
<dbReference type="EMBL" id="CAXAMM010007391">
    <property type="protein sequence ID" value="CAK9014062.1"/>
    <property type="molecule type" value="Genomic_DNA"/>
</dbReference>
<keyword evidence="1" id="KW-0812">Transmembrane</keyword>
<sequence length="448" mass="51275">MQLWPVLAIFLGSLVYEKAVQDVASHEQTLSRDAVAASRALLAPASIVGQSPTRVKCKHHRDAVKLNQELEKLKKYIIDGDFWNLKSLLESWKRPNAYVHNLNQLHNAEDYAQMHCSDLDYLARTPVWYEEPKYDSHDDTARNQLNNSTVLELALHMTRKANERVLMGFLYEQWIVGDQFSMARRRVGIVRLLLESGFLWGSGDLICKVVPEENDYRKEVREAFARTVLHDLVRNDVHLNEDQLSLMKKSKKCGGNDMDGVVWVLAQAPGAFTMLGLLERQTVLMHAAQDADQHDKASISFKELVQLYLVMQMPLTTVDPYGWNAEMLAARKLRRNHVEVLRHEVVGTWYRDYKEACKKWLSTSDFMSNALSDGYVNASLMFARLARILLVVFVILLMLLIVDGCQSFCGCQWDPIWRIKTEVQKCGTFGRVLIDKPLCVVETTATQD</sequence>
<dbReference type="Proteomes" id="UP001642464">
    <property type="component" value="Unassembled WGS sequence"/>
</dbReference>
<feature type="transmembrane region" description="Helical" evidence="1">
    <location>
        <begin position="385"/>
        <end position="402"/>
    </location>
</feature>
<accession>A0ABP0JIR7</accession>
<feature type="signal peptide" evidence="2">
    <location>
        <begin position="1"/>
        <end position="19"/>
    </location>
</feature>
<gene>
    <name evidence="3" type="ORF">SCF082_LOCUS12185</name>
</gene>
<evidence type="ECO:0000256" key="1">
    <source>
        <dbReference type="SAM" id="Phobius"/>
    </source>
</evidence>
<feature type="chain" id="PRO_5047282019" evidence="2">
    <location>
        <begin position="20"/>
        <end position="448"/>
    </location>
</feature>
<keyword evidence="1" id="KW-1133">Transmembrane helix</keyword>
<organism evidence="3 4">
    <name type="scientific">Durusdinium trenchii</name>
    <dbReference type="NCBI Taxonomy" id="1381693"/>
    <lineage>
        <taxon>Eukaryota</taxon>
        <taxon>Sar</taxon>
        <taxon>Alveolata</taxon>
        <taxon>Dinophyceae</taxon>
        <taxon>Suessiales</taxon>
        <taxon>Symbiodiniaceae</taxon>
        <taxon>Durusdinium</taxon>
    </lineage>
</organism>
<name>A0ABP0JIR7_9DINO</name>
<evidence type="ECO:0000256" key="2">
    <source>
        <dbReference type="SAM" id="SignalP"/>
    </source>
</evidence>
<reference evidence="3 4" key="1">
    <citation type="submission" date="2024-02" db="EMBL/GenBank/DDBJ databases">
        <authorList>
            <person name="Chen Y."/>
            <person name="Shah S."/>
            <person name="Dougan E. K."/>
            <person name="Thang M."/>
            <person name="Chan C."/>
        </authorList>
    </citation>
    <scope>NUCLEOTIDE SEQUENCE [LARGE SCALE GENOMIC DNA]</scope>
</reference>
<keyword evidence="4" id="KW-1185">Reference proteome</keyword>